<dbReference type="AlphaFoldDB" id="A0A9P6T677"/>
<sequence length="1008" mass="113692">MIKFWSFLSTFKISILPNRPVRYRWQDFSTETSAFANISDHLIDDKLIHKTSLVGPNPNALSSEQWSIDQPHNRSSPPAFEPLSSPEPRWGAYQETDSSRVSTEEFEEAWDLLQKLENSKSVGLVSKLKPSPLPAKLAPVFTPSTSLPVSHLAKAPEQSCDTNVWTTTTHLQLDFPSLEWRTRVKSRVKMDYHQLPKGSGVVTQSLNDIQSLDTEEQAWSFLEHKSNPPLTKSQVLQQARAVEVDPFAQEASRYVESWSNVMEFERQNEAITAMKRLYDIRRKSGNKYNPLGKSLVNMVVTIVEPPDFLKPSQKNDVYLRVERADETDLGLCNFRTGDHLLLSAEPEENFGDEDTGLIQTMPKVFSEDIFISCRLVLKRTYHLILRVENSDVDLHSNTYRLDYGWDGTSFDRMSAALQAIQDDPDSLRKNMSKKDIERGNIKITGTSLRQPLLFTSKNQSSDTEPDVTIADSPSPAFHLFTRDQRINSWAKRHLRYPPLKMAGDPDLGHLNEPQTRAIAMAISSPMSLIQGPPGTGKTQTIIQMVALLKIHFQVSQPVAICAPTHVSVDNLVVGLLEAGLKPVRCGEHLRVAPEVAQYSLETLELGHALTPAIENKSRKLESLTKDLDAIEKRWRNYGPSVKSSAKKPDNPKQAKVVETLKSEYKKLSYEVYMLKRRRQLQIIASVDVVCCTCLGAGASGLEAVEFASVIIDEAAMCHEPTALVPLTKGSAHTVLVGDHKQLPAITLSPAAESRGFGISLFERLQNQQNVPSILLHKQYRMHPIISAFPNAEFYHQELVDSIKPESIRPVFFHCDTFLEPNQRSKAVSFVTHNHSETKIEKTLINQLEAEIVLSILRDVLITNPKLTGHDIGIIAPYRGQVSLLQSLQRQPQKASLIGNLEQSYRNEVEINTVDGFQGREKPVIILSCVRGNDDQQIGFLADLRRFNVAATRAKQKFIIVGNFKTLKFAKVNQKFKFGGHYNSDAWRRWVNWAQKENLLINCEKFRGR</sequence>
<evidence type="ECO:0000313" key="10">
    <source>
        <dbReference type="Proteomes" id="UP000886653"/>
    </source>
</evidence>
<dbReference type="OrthoDB" id="6730379at2759"/>
<name>A0A9P6T677_9BASI</name>
<evidence type="ECO:0000256" key="3">
    <source>
        <dbReference type="ARBA" id="ARBA00022801"/>
    </source>
</evidence>
<evidence type="ECO:0000256" key="2">
    <source>
        <dbReference type="ARBA" id="ARBA00022741"/>
    </source>
</evidence>
<feature type="compositionally biased region" description="Polar residues" evidence="6">
    <location>
        <begin position="60"/>
        <end position="76"/>
    </location>
</feature>
<dbReference type="SUPFAM" id="SSF52540">
    <property type="entry name" value="P-loop containing nucleoside triphosphate hydrolases"/>
    <property type="match status" value="1"/>
</dbReference>
<dbReference type="EMBL" id="MU167423">
    <property type="protein sequence ID" value="KAG0140722.1"/>
    <property type="molecule type" value="Genomic_DNA"/>
</dbReference>
<feature type="region of interest" description="Disordered" evidence="6">
    <location>
        <begin position="60"/>
        <end position="98"/>
    </location>
</feature>
<keyword evidence="3" id="KW-0378">Hydrolase</keyword>
<comment type="similarity">
    <text evidence="1">Belongs to the DNA2/NAM7 helicase family.</text>
</comment>
<evidence type="ECO:0000259" key="7">
    <source>
        <dbReference type="Pfam" id="PF13086"/>
    </source>
</evidence>
<dbReference type="PANTHER" id="PTHR10887">
    <property type="entry name" value="DNA2/NAM7 HELICASE FAMILY"/>
    <property type="match status" value="1"/>
</dbReference>
<evidence type="ECO:0000256" key="6">
    <source>
        <dbReference type="SAM" id="MobiDB-lite"/>
    </source>
</evidence>
<evidence type="ECO:0000256" key="4">
    <source>
        <dbReference type="ARBA" id="ARBA00022806"/>
    </source>
</evidence>
<dbReference type="PANTHER" id="PTHR10887:SF495">
    <property type="entry name" value="HELICASE SENATAXIN ISOFORM X1-RELATED"/>
    <property type="match status" value="1"/>
</dbReference>
<dbReference type="InterPro" id="IPR045055">
    <property type="entry name" value="DNA2/NAM7-like"/>
</dbReference>
<dbReference type="InterPro" id="IPR041679">
    <property type="entry name" value="DNA2/NAM7-like_C"/>
</dbReference>
<evidence type="ECO:0000259" key="8">
    <source>
        <dbReference type="Pfam" id="PF13087"/>
    </source>
</evidence>
<feature type="domain" description="DNA2/NAM7 helicase helicase" evidence="7">
    <location>
        <begin position="509"/>
        <end position="748"/>
    </location>
</feature>
<comment type="caution">
    <text evidence="9">The sequence shown here is derived from an EMBL/GenBank/DDBJ whole genome shotgun (WGS) entry which is preliminary data.</text>
</comment>
<dbReference type="Pfam" id="PF13087">
    <property type="entry name" value="AAA_12"/>
    <property type="match status" value="1"/>
</dbReference>
<evidence type="ECO:0000313" key="9">
    <source>
        <dbReference type="EMBL" id="KAG0140722.1"/>
    </source>
</evidence>
<reference evidence="9" key="1">
    <citation type="submission" date="2013-11" db="EMBL/GenBank/DDBJ databases">
        <title>Genome sequence of the fusiform rust pathogen reveals effectors for host alternation and coevolution with pine.</title>
        <authorList>
            <consortium name="DOE Joint Genome Institute"/>
            <person name="Smith K."/>
            <person name="Pendleton A."/>
            <person name="Kubisiak T."/>
            <person name="Anderson C."/>
            <person name="Salamov A."/>
            <person name="Aerts A."/>
            <person name="Riley R."/>
            <person name="Clum A."/>
            <person name="Lindquist E."/>
            <person name="Ence D."/>
            <person name="Campbell M."/>
            <person name="Kronenberg Z."/>
            <person name="Feau N."/>
            <person name="Dhillon B."/>
            <person name="Hamelin R."/>
            <person name="Burleigh J."/>
            <person name="Smith J."/>
            <person name="Yandell M."/>
            <person name="Nelson C."/>
            <person name="Grigoriev I."/>
            <person name="Davis J."/>
        </authorList>
    </citation>
    <scope>NUCLEOTIDE SEQUENCE</scope>
    <source>
        <strain evidence="9">G11</strain>
    </source>
</reference>
<proteinExistence type="inferred from homology"/>
<dbReference type="GO" id="GO:0005524">
    <property type="term" value="F:ATP binding"/>
    <property type="evidence" value="ECO:0007669"/>
    <property type="project" value="UniProtKB-KW"/>
</dbReference>
<keyword evidence="10" id="KW-1185">Reference proteome</keyword>
<keyword evidence="2" id="KW-0547">Nucleotide-binding</keyword>
<dbReference type="InterPro" id="IPR047187">
    <property type="entry name" value="SF1_C_Upf1"/>
</dbReference>
<dbReference type="FunFam" id="3.40.50.300:FF:000326">
    <property type="entry name" value="P-loop containing nucleoside triphosphate hydrolase"/>
    <property type="match status" value="1"/>
</dbReference>
<keyword evidence="4" id="KW-0347">Helicase</keyword>
<dbReference type="InterPro" id="IPR027417">
    <property type="entry name" value="P-loop_NTPase"/>
</dbReference>
<feature type="domain" description="DNA2/NAM7 helicase-like C-terminal" evidence="8">
    <location>
        <begin position="758"/>
        <end position="962"/>
    </location>
</feature>
<dbReference type="GO" id="GO:0004386">
    <property type="term" value="F:helicase activity"/>
    <property type="evidence" value="ECO:0007669"/>
    <property type="project" value="UniProtKB-KW"/>
</dbReference>
<evidence type="ECO:0000256" key="1">
    <source>
        <dbReference type="ARBA" id="ARBA00007913"/>
    </source>
</evidence>
<dbReference type="GO" id="GO:0016787">
    <property type="term" value="F:hydrolase activity"/>
    <property type="evidence" value="ECO:0007669"/>
    <property type="project" value="UniProtKB-KW"/>
</dbReference>
<evidence type="ECO:0008006" key="11">
    <source>
        <dbReference type="Google" id="ProtNLM"/>
    </source>
</evidence>
<dbReference type="Pfam" id="PF13086">
    <property type="entry name" value="AAA_11"/>
    <property type="match status" value="1"/>
</dbReference>
<protein>
    <recommendedName>
        <fullName evidence="11">P-loop containing nucleoside triphosphate hydrolase protein</fullName>
    </recommendedName>
</protein>
<dbReference type="Proteomes" id="UP000886653">
    <property type="component" value="Unassembled WGS sequence"/>
</dbReference>
<dbReference type="CDD" id="cd18808">
    <property type="entry name" value="SF1_C_Upf1"/>
    <property type="match status" value="1"/>
</dbReference>
<accession>A0A9P6T677</accession>
<organism evidence="9 10">
    <name type="scientific">Cronartium quercuum f. sp. fusiforme G11</name>
    <dbReference type="NCBI Taxonomy" id="708437"/>
    <lineage>
        <taxon>Eukaryota</taxon>
        <taxon>Fungi</taxon>
        <taxon>Dikarya</taxon>
        <taxon>Basidiomycota</taxon>
        <taxon>Pucciniomycotina</taxon>
        <taxon>Pucciniomycetes</taxon>
        <taxon>Pucciniales</taxon>
        <taxon>Coleosporiaceae</taxon>
        <taxon>Cronartium</taxon>
    </lineage>
</organism>
<dbReference type="InterPro" id="IPR041677">
    <property type="entry name" value="DNA2/NAM7_AAA_11"/>
</dbReference>
<evidence type="ECO:0000256" key="5">
    <source>
        <dbReference type="ARBA" id="ARBA00022840"/>
    </source>
</evidence>
<gene>
    <name evidence="9" type="ORF">CROQUDRAFT_110938</name>
</gene>
<dbReference type="GO" id="GO:0005694">
    <property type="term" value="C:chromosome"/>
    <property type="evidence" value="ECO:0007669"/>
    <property type="project" value="UniProtKB-ARBA"/>
</dbReference>
<dbReference type="Gene3D" id="3.40.50.300">
    <property type="entry name" value="P-loop containing nucleotide triphosphate hydrolases"/>
    <property type="match status" value="2"/>
</dbReference>
<keyword evidence="5" id="KW-0067">ATP-binding</keyword>